<dbReference type="SUPFAM" id="SSF55021">
    <property type="entry name" value="ACT-like"/>
    <property type="match status" value="1"/>
</dbReference>
<proteinExistence type="predicted"/>
<reference evidence="1" key="1">
    <citation type="submission" date="2019-09" db="EMBL/GenBank/DDBJ databases">
        <title>In-depth cultivation of the pig gut microbiome towards novel bacterial diversity and tailored functional studies.</title>
        <authorList>
            <person name="Wylensek D."/>
            <person name="Hitch T.C.A."/>
            <person name="Clavel T."/>
        </authorList>
    </citation>
    <scope>NUCLEOTIDE SEQUENCE</scope>
    <source>
        <strain evidence="1">RF-744-FAT-WT-3</strain>
    </source>
</reference>
<dbReference type="RefSeq" id="WP_154571593.1">
    <property type="nucleotide sequence ID" value="NZ_DBEZJY010000071.1"/>
</dbReference>
<sequence length="81" mass="8980">MDNRVAIIGIIAENTDSAEQINDLLHQYSQYIVGRMGIPYREKKINIISVIIDAPQDDISSLSGKIGRLPDVSCKVTYSTN</sequence>
<organism evidence="1">
    <name type="scientific">Baileyella intestinalis</name>
    <dbReference type="NCBI Taxonomy" id="2606709"/>
    <lineage>
        <taxon>Bacteria</taxon>
        <taxon>Bacillati</taxon>
        <taxon>Bacillota</taxon>
        <taxon>Clostridia</taxon>
        <taxon>Peptostreptococcales</taxon>
        <taxon>Anaerovoracaceae</taxon>
        <taxon>Baileyella</taxon>
    </lineage>
</organism>
<dbReference type="EMBL" id="VUNB01000001">
    <property type="protein sequence ID" value="MST68117.1"/>
    <property type="molecule type" value="Genomic_DNA"/>
</dbReference>
<dbReference type="InterPro" id="IPR045865">
    <property type="entry name" value="ACT-like_dom_sf"/>
</dbReference>
<evidence type="ECO:0000313" key="1">
    <source>
        <dbReference type="EMBL" id="MST68117.1"/>
    </source>
</evidence>
<dbReference type="AlphaFoldDB" id="A0A6A8M9N9"/>
<dbReference type="NCBIfam" id="TIGR03959">
    <property type="entry name" value="hyd_TM1266"/>
    <property type="match status" value="1"/>
</dbReference>
<name>A0A6A8M9N9_9FIRM</name>
<dbReference type="Pfam" id="PF21699">
    <property type="entry name" value="TM1266-like"/>
    <property type="match status" value="1"/>
</dbReference>
<dbReference type="InterPro" id="IPR023860">
    <property type="entry name" value="FeFe-hyd_TM1266"/>
</dbReference>
<comment type="caution">
    <text evidence="1">The sequence shown here is derived from an EMBL/GenBank/DDBJ whole genome shotgun (WGS) entry which is preliminary data.</text>
</comment>
<dbReference type="InterPro" id="IPR027271">
    <property type="entry name" value="Acetolactate_synth/TF_NikR_C"/>
</dbReference>
<protein>
    <submittedName>
        <fullName evidence="1">Iron-only hydrogenase system regulator</fullName>
    </submittedName>
</protein>
<dbReference type="Gene3D" id="3.30.70.1150">
    <property type="entry name" value="ACT-like. Chain A, domain 2"/>
    <property type="match status" value="1"/>
</dbReference>
<gene>
    <name evidence="1" type="ORF">FYJ66_00620</name>
</gene>
<accession>A0A6A8M9N9</accession>